<dbReference type="Proteomes" id="UP000254496">
    <property type="component" value="Unassembled WGS sequence"/>
</dbReference>
<sequence>MKKLIPIAFLAFSSLVSANSEEQIKLAIQEQKPMAVIRVFDTSVKPYKVIEGNKLSRSKPRQVCLHVLNVPVQEQNLFAQYVRAPGPIEVNVPNAKVQMEDNKKNFLIVFDMMKTEIRDNTPTQCWTFGKQDPIGTYKLDAQFNDIVFKNIEFKLLK</sequence>
<name>A0AB38H8P2_9PAST</name>
<evidence type="ECO:0000256" key="1">
    <source>
        <dbReference type="SAM" id="SignalP"/>
    </source>
</evidence>
<proteinExistence type="predicted"/>
<evidence type="ECO:0000313" key="2">
    <source>
        <dbReference type="EMBL" id="STO68485.1"/>
    </source>
</evidence>
<organism evidence="2 3">
    <name type="scientific">Canicola haemoglobinophilus</name>
    <dbReference type="NCBI Taxonomy" id="733"/>
    <lineage>
        <taxon>Bacteria</taxon>
        <taxon>Pseudomonadati</taxon>
        <taxon>Pseudomonadota</taxon>
        <taxon>Gammaproteobacteria</taxon>
        <taxon>Pasteurellales</taxon>
        <taxon>Pasteurellaceae</taxon>
        <taxon>Canicola</taxon>
    </lineage>
</organism>
<gene>
    <name evidence="2" type="ORF">NCTC8540_00980</name>
</gene>
<protein>
    <recommendedName>
        <fullName evidence="4">DUF4426 domain-containing protein</fullName>
    </recommendedName>
</protein>
<feature type="signal peptide" evidence="1">
    <location>
        <begin position="1"/>
        <end position="18"/>
    </location>
</feature>
<accession>A0AB38H8P2</accession>
<keyword evidence="1" id="KW-0732">Signal</keyword>
<dbReference type="RefSeq" id="WP_115072905.1">
    <property type="nucleotide sequence ID" value="NZ_UGHE01000002.1"/>
</dbReference>
<evidence type="ECO:0000313" key="3">
    <source>
        <dbReference type="Proteomes" id="UP000254496"/>
    </source>
</evidence>
<comment type="caution">
    <text evidence="2">The sequence shown here is derived from an EMBL/GenBank/DDBJ whole genome shotgun (WGS) entry which is preliminary data.</text>
</comment>
<evidence type="ECO:0008006" key="4">
    <source>
        <dbReference type="Google" id="ProtNLM"/>
    </source>
</evidence>
<dbReference type="EMBL" id="UGHJ01000001">
    <property type="protein sequence ID" value="STO68485.1"/>
    <property type="molecule type" value="Genomic_DNA"/>
</dbReference>
<reference evidence="2 3" key="1">
    <citation type="submission" date="2018-06" db="EMBL/GenBank/DDBJ databases">
        <authorList>
            <consortium name="Pathogen Informatics"/>
            <person name="Doyle S."/>
        </authorList>
    </citation>
    <scope>NUCLEOTIDE SEQUENCE [LARGE SCALE GENOMIC DNA]</scope>
    <source>
        <strain evidence="2 3">NCTC8540</strain>
    </source>
</reference>
<feature type="chain" id="PRO_5044208019" description="DUF4426 domain-containing protein" evidence="1">
    <location>
        <begin position="19"/>
        <end position="157"/>
    </location>
</feature>
<dbReference type="AlphaFoldDB" id="A0AB38H8P2"/>